<organism evidence="2 3">
    <name type="scientific">Candidatus Wolfebacteria bacterium RIFCSPLOWO2_01_FULL_38_11</name>
    <dbReference type="NCBI Taxonomy" id="1802556"/>
    <lineage>
        <taxon>Bacteria</taxon>
        <taxon>Candidatus Wolfeibacteriota</taxon>
    </lineage>
</organism>
<dbReference type="Proteomes" id="UP000178798">
    <property type="component" value="Unassembled WGS sequence"/>
</dbReference>
<gene>
    <name evidence="2" type="ORF">A2999_01335</name>
</gene>
<dbReference type="STRING" id="1802556.A2999_01335"/>
<reference evidence="2 3" key="1">
    <citation type="journal article" date="2016" name="Nat. Commun.">
        <title>Thousands of microbial genomes shed light on interconnected biogeochemical processes in an aquifer system.</title>
        <authorList>
            <person name="Anantharaman K."/>
            <person name="Brown C.T."/>
            <person name="Hug L.A."/>
            <person name="Sharon I."/>
            <person name="Castelle C.J."/>
            <person name="Probst A.J."/>
            <person name="Thomas B.C."/>
            <person name="Singh A."/>
            <person name="Wilkins M.J."/>
            <person name="Karaoz U."/>
            <person name="Brodie E.L."/>
            <person name="Williams K.H."/>
            <person name="Hubbard S.S."/>
            <person name="Banfield J.F."/>
        </authorList>
    </citation>
    <scope>NUCLEOTIDE SEQUENCE [LARGE SCALE GENOMIC DNA]</scope>
</reference>
<keyword evidence="1" id="KW-0472">Membrane</keyword>
<evidence type="ECO:0008006" key="4">
    <source>
        <dbReference type="Google" id="ProtNLM"/>
    </source>
</evidence>
<evidence type="ECO:0000256" key="1">
    <source>
        <dbReference type="SAM" id="Phobius"/>
    </source>
</evidence>
<sequence>MKSNKFLLTSIGLLISVNFLISFLVPLNVFAADVDTPVKSVNDIIRILVNVVKWMYTIFFIVAAIFIILAAFAYLTAQGDAEKIKTANKQILYAVIAIIIALLSVSFTAIISNFISTGN</sequence>
<dbReference type="AlphaFoldDB" id="A0A1F8DT35"/>
<proteinExistence type="predicted"/>
<evidence type="ECO:0000313" key="3">
    <source>
        <dbReference type="Proteomes" id="UP000178798"/>
    </source>
</evidence>
<dbReference type="InterPro" id="IPR043993">
    <property type="entry name" value="T4SS_pilin"/>
</dbReference>
<feature type="transmembrane region" description="Helical" evidence="1">
    <location>
        <begin position="91"/>
        <end position="115"/>
    </location>
</feature>
<keyword evidence="1" id="KW-0812">Transmembrane</keyword>
<accession>A0A1F8DT35</accession>
<evidence type="ECO:0000313" key="2">
    <source>
        <dbReference type="EMBL" id="OGM91797.1"/>
    </source>
</evidence>
<feature type="transmembrane region" description="Helical" evidence="1">
    <location>
        <begin position="55"/>
        <end position="75"/>
    </location>
</feature>
<comment type="caution">
    <text evidence="2">The sequence shown here is derived from an EMBL/GenBank/DDBJ whole genome shotgun (WGS) entry which is preliminary data.</text>
</comment>
<dbReference type="Pfam" id="PF18895">
    <property type="entry name" value="T4SS_pilin"/>
    <property type="match status" value="1"/>
</dbReference>
<keyword evidence="1" id="KW-1133">Transmembrane helix</keyword>
<dbReference type="EMBL" id="MGIQ01000004">
    <property type="protein sequence ID" value="OGM91797.1"/>
    <property type="molecule type" value="Genomic_DNA"/>
</dbReference>
<protein>
    <recommendedName>
        <fullName evidence="4">DUF4134 domain-containing protein</fullName>
    </recommendedName>
</protein>
<name>A0A1F8DT35_9BACT</name>